<organism evidence="2 3">
    <name type="scientific">Sphaerisporangium krabiense</name>
    <dbReference type="NCBI Taxonomy" id="763782"/>
    <lineage>
        <taxon>Bacteria</taxon>
        <taxon>Bacillati</taxon>
        <taxon>Actinomycetota</taxon>
        <taxon>Actinomycetes</taxon>
        <taxon>Streptosporangiales</taxon>
        <taxon>Streptosporangiaceae</taxon>
        <taxon>Sphaerisporangium</taxon>
    </lineage>
</organism>
<dbReference type="RefSeq" id="WP_239139098.1">
    <property type="nucleotide sequence ID" value="NZ_BOOS01000009.1"/>
</dbReference>
<accession>A0A7W8ZC18</accession>
<feature type="transmembrane region" description="Helical" evidence="1">
    <location>
        <begin position="253"/>
        <end position="274"/>
    </location>
</feature>
<evidence type="ECO:0008006" key="4">
    <source>
        <dbReference type="Google" id="ProtNLM"/>
    </source>
</evidence>
<keyword evidence="1" id="KW-1133">Transmembrane helix</keyword>
<keyword evidence="3" id="KW-1185">Reference proteome</keyword>
<feature type="transmembrane region" description="Helical" evidence="1">
    <location>
        <begin position="120"/>
        <end position="141"/>
    </location>
</feature>
<sequence>MTGTDTAPSAMREMGDAAGAEWVKLRSVRSTYYVLGVALLIVALTALLSLQAVSAWDAASPELRARWRGITAEEYFLPFVQLVIGVLGVLTITSEYASGMVGAALLAVPRRGRLLAAKAVVLAAVSFAAGVVVLSGVAAAAGWVRGDRPIPGFEASFTQQVPLLVCMGLSVTVVALVAFGLATLTRSTAGAVVAVAGLTFVLPTLALGFLPEPWNVRLARILPANLPDQLAGVAPDPDIPQGPFARSGGLPPLAALAVAVAYVVVTLGAAAVAFSRRDP</sequence>
<proteinExistence type="predicted"/>
<dbReference type="PANTHER" id="PTHR37305:SF1">
    <property type="entry name" value="MEMBRANE PROTEIN"/>
    <property type="match status" value="1"/>
</dbReference>
<dbReference type="Pfam" id="PF12730">
    <property type="entry name" value="ABC2_membrane_4"/>
    <property type="match status" value="1"/>
</dbReference>
<evidence type="ECO:0000256" key="1">
    <source>
        <dbReference type="SAM" id="Phobius"/>
    </source>
</evidence>
<comment type="caution">
    <text evidence="2">The sequence shown here is derived from an EMBL/GenBank/DDBJ whole genome shotgun (WGS) entry which is preliminary data.</text>
</comment>
<feature type="transmembrane region" description="Helical" evidence="1">
    <location>
        <begin position="161"/>
        <end position="182"/>
    </location>
</feature>
<reference evidence="2 3" key="1">
    <citation type="submission" date="2020-08" db="EMBL/GenBank/DDBJ databases">
        <title>Sequencing the genomes of 1000 actinobacteria strains.</title>
        <authorList>
            <person name="Klenk H.-P."/>
        </authorList>
    </citation>
    <scope>NUCLEOTIDE SEQUENCE [LARGE SCALE GENOMIC DNA]</scope>
    <source>
        <strain evidence="2 3">DSM 45790</strain>
    </source>
</reference>
<keyword evidence="1" id="KW-0812">Transmembrane</keyword>
<feature type="transmembrane region" description="Helical" evidence="1">
    <location>
        <begin position="189"/>
        <end position="210"/>
    </location>
</feature>
<keyword evidence="1" id="KW-0472">Membrane</keyword>
<feature type="transmembrane region" description="Helical" evidence="1">
    <location>
        <begin position="32"/>
        <end position="55"/>
    </location>
</feature>
<dbReference type="PANTHER" id="PTHR37305">
    <property type="entry name" value="INTEGRAL MEMBRANE PROTEIN-RELATED"/>
    <property type="match status" value="1"/>
</dbReference>
<gene>
    <name evidence="2" type="ORF">BJ981_007021</name>
</gene>
<dbReference type="Proteomes" id="UP000588112">
    <property type="component" value="Unassembled WGS sequence"/>
</dbReference>
<evidence type="ECO:0000313" key="3">
    <source>
        <dbReference type="Proteomes" id="UP000588112"/>
    </source>
</evidence>
<name>A0A7W8ZC18_9ACTN</name>
<protein>
    <recommendedName>
        <fullName evidence="4">ABC transporter permease</fullName>
    </recommendedName>
</protein>
<dbReference type="AlphaFoldDB" id="A0A7W8ZC18"/>
<dbReference type="EMBL" id="JACHBR010000002">
    <property type="protein sequence ID" value="MBB5631257.1"/>
    <property type="molecule type" value="Genomic_DNA"/>
</dbReference>
<evidence type="ECO:0000313" key="2">
    <source>
        <dbReference type="EMBL" id="MBB5631257.1"/>
    </source>
</evidence>
<feature type="transmembrane region" description="Helical" evidence="1">
    <location>
        <begin position="75"/>
        <end position="108"/>
    </location>
</feature>